<gene>
    <name evidence="1" type="ORF">FB561_2044</name>
</gene>
<dbReference type="EMBL" id="VIVK01000001">
    <property type="protein sequence ID" value="TWD80946.1"/>
    <property type="molecule type" value="Genomic_DNA"/>
</dbReference>
<sequence length="164" mass="18043">MATDSSPVRIPVYRAPLRSRRDDVTPDSTVDRALVLGLCGFGGILRPPPIDLDDAVAGLAAAYDVRSARRLRRFAEVADGAFVWTREPGGDYHLGRIEGPWFYDDAPEAIAVDLVQVRRCSWRAVDPVRVPGGVQETFDRGGRNFQRIRNPEVEIATARLGCPG</sequence>
<reference evidence="1 2" key="1">
    <citation type="submission" date="2019-06" db="EMBL/GenBank/DDBJ databases">
        <title>Sequencing the genomes of 1000 actinobacteria strains.</title>
        <authorList>
            <person name="Klenk H.-P."/>
        </authorList>
    </citation>
    <scope>NUCLEOTIDE SEQUENCE [LARGE SCALE GENOMIC DNA]</scope>
    <source>
        <strain evidence="1 2">DSM 24683</strain>
    </source>
</reference>
<evidence type="ECO:0000313" key="2">
    <source>
        <dbReference type="Proteomes" id="UP000318380"/>
    </source>
</evidence>
<evidence type="ECO:0008006" key="3">
    <source>
        <dbReference type="Google" id="ProtNLM"/>
    </source>
</evidence>
<dbReference type="AlphaFoldDB" id="A0A561BQ02"/>
<organism evidence="1 2">
    <name type="scientific">Kribbella amoyensis</name>
    <dbReference type="NCBI Taxonomy" id="996641"/>
    <lineage>
        <taxon>Bacteria</taxon>
        <taxon>Bacillati</taxon>
        <taxon>Actinomycetota</taxon>
        <taxon>Actinomycetes</taxon>
        <taxon>Propionibacteriales</taxon>
        <taxon>Kribbellaceae</taxon>
        <taxon>Kribbella</taxon>
    </lineage>
</organism>
<keyword evidence="2" id="KW-1185">Reference proteome</keyword>
<proteinExistence type="predicted"/>
<name>A0A561BQ02_9ACTN</name>
<evidence type="ECO:0000313" key="1">
    <source>
        <dbReference type="EMBL" id="TWD80946.1"/>
    </source>
</evidence>
<dbReference type="RefSeq" id="WP_238334748.1">
    <property type="nucleotide sequence ID" value="NZ_VIVK01000001.1"/>
</dbReference>
<protein>
    <recommendedName>
        <fullName evidence="3">GAF domain-containing protein</fullName>
    </recommendedName>
</protein>
<accession>A0A561BQ02</accession>
<comment type="caution">
    <text evidence="1">The sequence shown here is derived from an EMBL/GenBank/DDBJ whole genome shotgun (WGS) entry which is preliminary data.</text>
</comment>
<dbReference type="Proteomes" id="UP000318380">
    <property type="component" value="Unassembled WGS sequence"/>
</dbReference>